<dbReference type="OrthoDB" id="2426885at2759"/>
<evidence type="ECO:0000259" key="2">
    <source>
        <dbReference type="Pfam" id="PF03184"/>
    </source>
</evidence>
<sequence length="254" mass="28953">MDETPVVFDLPYSTTLDLHGTSTVNIRTTGHEKTNFIVILACMAVGSKLPPVCIFKLKKTPRELFPQGVYIRVNEKGWCNEEEMLCRFNEKQTNLAVIPGGLTCKLQSLGVAINKSFKANLRQYYNTWMNSEVHTLTPAGKIKRPSYATVTEWVRKSWRDVDISIIQSGQDEVRNVDELGGDDECYDSDYRETDSNNGDTDSEVSNNDSDEVSNDSNDKIDSDINEYEEQEISDYENEFDRLNLFVTQVFLNNE</sequence>
<evidence type="ECO:0000313" key="3">
    <source>
        <dbReference type="EMBL" id="GES83272.1"/>
    </source>
</evidence>
<name>A0A8H3QL96_9GLOM</name>
<protein>
    <submittedName>
        <fullName evidence="3">Pogo transposable element with KRAB domain</fullName>
    </submittedName>
</protein>
<dbReference type="InterPro" id="IPR004875">
    <property type="entry name" value="DDE_SF_endonuclease_dom"/>
</dbReference>
<proteinExistence type="predicted"/>
<evidence type="ECO:0000313" key="4">
    <source>
        <dbReference type="Proteomes" id="UP000615446"/>
    </source>
</evidence>
<gene>
    <name evidence="3" type="ORF">RCL2_001043100</name>
</gene>
<dbReference type="Proteomes" id="UP000615446">
    <property type="component" value="Unassembled WGS sequence"/>
</dbReference>
<dbReference type="GO" id="GO:0003676">
    <property type="term" value="F:nucleic acid binding"/>
    <property type="evidence" value="ECO:0007669"/>
    <property type="project" value="InterPro"/>
</dbReference>
<accession>A0A8H3QL96</accession>
<organism evidence="3 4">
    <name type="scientific">Rhizophagus clarus</name>
    <dbReference type="NCBI Taxonomy" id="94130"/>
    <lineage>
        <taxon>Eukaryota</taxon>
        <taxon>Fungi</taxon>
        <taxon>Fungi incertae sedis</taxon>
        <taxon>Mucoromycota</taxon>
        <taxon>Glomeromycotina</taxon>
        <taxon>Glomeromycetes</taxon>
        <taxon>Glomerales</taxon>
        <taxon>Glomeraceae</taxon>
        <taxon>Rhizophagus</taxon>
    </lineage>
</organism>
<comment type="caution">
    <text evidence="3">The sequence shown here is derived from an EMBL/GenBank/DDBJ whole genome shotgun (WGS) entry which is preliminary data.</text>
</comment>
<feature type="region of interest" description="Disordered" evidence="1">
    <location>
        <begin position="176"/>
        <end position="222"/>
    </location>
</feature>
<dbReference type="Pfam" id="PF03184">
    <property type="entry name" value="DDE_1"/>
    <property type="match status" value="1"/>
</dbReference>
<reference evidence="3" key="1">
    <citation type="submission" date="2019-10" db="EMBL/GenBank/DDBJ databases">
        <title>Conservation and host-specific expression of non-tandemly repeated heterogenous ribosome RNA gene in arbuscular mycorrhizal fungi.</title>
        <authorList>
            <person name="Maeda T."/>
            <person name="Kobayashi Y."/>
            <person name="Nakagawa T."/>
            <person name="Ezawa T."/>
            <person name="Yamaguchi K."/>
            <person name="Bino T."/>
            <person name="Nishimoto Y."/>
            <person name="Shigenobu S."/>
            <person name="Kawaguchi M."/>
        </authorList>
    </citation>
    <scope>NUCLEOTIDE SEQUENCE</scope>
    <source>
        <strain evidence="3">HR1</strain>
    </source>
</reference>
<dbReference type="EMBL" id="BLAL01000068">
    <property type="protein sequence ID" value="GES83272.1"/>
    <property type="molecule type" value="Genomic_DNA"/>
</dbReference>
<evidence type="ECO:0000256" key="1">
    <source>
        <dbReference type="SAM" id="MobiDB-lite"/>
    </source>
</evidence>
<dbReference type="AlphaFoldDB" id="A0A8H3QL96"/>
<feature type="domain" description="DDE-1" evidence="2">
    <location>
        <begin position="86"/>
        <end position="169"/>
    </location>
</feature>